<evidence type="ECO:0000313" key="1">
    <source>
        <dbReference type="EMBL" id="MCL6741259.1"/>
    </source>
</evidence>
<keyword evidence="2" id="KW-1185">Reference proteome</keyword>
<sequence length="246" mass="27966">MDLHCFVTPEWEPRIRPASPKRDWMDATPEAYAYRCLPLDIGNAHGWEILSPCSFAAVWDGGPAASSVHIDLSQATQAPFVPVSLFGAGILTFHIEAIFRTPPDWNLWASGPPNSPKDGIAPLAGIIETDWSPYTFTMNWKFTRPDQVVRFEEGEPFCFFFPVPRGAIQQFEPRILPISSDPELAAQYQAWSESRLEFHREMERNPPTDPSDRWQKLYYRGVCPDGRSGSETHEVKLRIKPFVKSD</sequence>
<comment type="caution">
    <text evidence="1">The sequence shown here is derived from an EMBL/GenBank/DDBJ whole genome shotgun (WGS) entry which is preliminary data.</text>
</comment>
<evidence type="ECO:0000313" key="2">
    <source>
        <dbReference type="Proteomes" id="UP001165383"/>
    </source>
</evidence>
<gene>
    <name evidence="1" type="ORF">LZ518_08970</name>
</gene>
<dbReference type="InterPro" id="IPR045709">
    <property type="entry name" value="DUF6065"/>
</dbReference>
<reference evidence="1" key="1">
    <citation type="submission" date="2022-05" db="EMBL/GenBank/DDBJ databases">
        <authorList>
            <person name="Jo J.-H."/>
            <person name="Im W.-T."/>
        </authorList>
    </citation>
    <scope>NUCLEOTIDE SEQUENCE</scope>
    <source>
        <strain evidence="1">RB56-2</strain>
    </source>
</reference>
<protein>
    <submittedName>
        <fullName evidence="1">DUF6065 family protein</fullName>
    </submittedName>
</protein>
<name>A0ABT0SA28_9SPHN</name>
<dbReference type="RefSeq" id="WP_249915656.1">
    <property type="nucleotide sequence ID" value="NZ_JAMGBB010000001.1"/>
</dbReference>
<dbReference type="Proteomes" id="UP001165383">
    <property type="component" value="Unassembled WGS sequence"/>
</dbReference>
<accession>A0ABT0SA28</accession>
<dbReference type="EMBL" id="JAMGBB010000001">
    <property type="protein sequence ID" value="MCL6741259.1"/>
    <property type="molecule type" value="Genomic_DNA"/>
</dbReference>
<organism evidence="1 2">
    <name type="scientific">Sphingomonas brevis</name>
    <dbReference type="NCBI Taxonomy" id="2908206"/>
    <lineage>
        <taxon>Bacteria</taxon>
        <taxon>Pseudomonadati</taxon>
        <taxon>Pseudomonadota</taxon>
        <taxon>Alphaproteobacteria</taxon>
        <taxon>Sphingomonadales</taxon>
        <taxon>Sphingomonadaceae</taxon>
        <taxon>Sphingomonas</taxon>
    </lineage>
</organism>
<proteinExistence type="predicted"/>
<dbReference type="Pfam" id="PF19541">
    <property type="entry name" value="DUF6065"/>
    <property type="match status" value="1"/>
</dbReference>